<keyword evidence="9" id="KW-0472">Membrane</keyword>
<feature type="coiled-coil region" evidence="11">
    <location>
        <begin position="116"/>
        <end position="143"/>
    </location>
</feature>
<dbReference type="NCBIfam" id="TIGR02473">
    <property type="entry name" value="flagell_FliJ"/>
    <property type="match status" value="1"/>
</dbReference>
<comment type="caution">
    <text evidence="12">The sequence shown here is derived from an EMBL/GenBank/DDBJ whole genome shotgun (WGS) entry which is preliminary data.</text>
</comment>
<dbReference type="RefSeq" id="WP_067417887.1">
    <property type="nucleotide sequence ID" value="NZ_LNTY01000036.1"/>
</dbReference>
<keyword evidence="4" id="KW-0813">Transport</keyword>
<evidence type="ECO:0000256" key="3">
    <source>
        <dbReference type="ARBA" id="ARBA00020392"/>
    </source>
</evidence>
<keyword evidence="11" id="KW-0175">Coiled coil</keyword>
<keyword evidence="12" id="KW-0282">Flagellum</keyword>
<keyword evidence="13" id="KW-1185">Reference proteome</keyword>
<evidence type="ECO:0000256" key="8">
    <source>
        <dbReference type="ARBA" id="ARBA00022927"/>
    </source>
</evidence>
<dbReference type="EMBL" id="LNTY01000036">
    <property type="protein sequence ID" value="KXF81094.1"/>
    <property type="molecule type" value="Genomic_DNA"/>
</dbReference>
<keyword evidence="12" id="KW-0966">Cell projection</keyword>
<comment type="subcellular location">
    <subcellularLocation>
        <location evidence="1">Cell membrane</location>
        <topology evidence="1">Peripheral membrane protein</topology>
        <orientation evidence="1">Cytoplasmic side</orientation>
    </subcellularLocation>
</comment>
<evidence type="ECO:0000256" key="5">
    <source>
        <dbReference type="ARBA" id="ARBA00022475"/>
    </source>
</evidence>
<dbReference type="Gene3D" id="1.10.287.1700">
    <property type="match status" value="1"/>
</dbReference>
<dbReference type="AlphaFoldDB" id="A0A135I6T0"/>
<dbReference type="InterPro" id="IPR012823">
    <property type="entry name" value="Flagell_FliJ"/>
</dbReference>
<dbReference type="GO" id="GO:0071973">
    <property type="term" value="P:bacterial-type flagellum-dependent cell motility"/>
    <property type="evidence" value="ECO:0007669"/>
    <property type="project" value="InterPro"/>
</dbReference>
<dbReference type="GO" id="GO:0044781">
    <property type="term" value="P:bacterial-type flagellum organization"/>
    <property type="evidence" value="ECO:0007669"/>
    <property type="project" value="UniProtKB-KW"/>
</dbReference>
<evidence type="ECO:0000256" key="11">
    <source>
        <dbReference type="SAM" id="Coils"/>
    </source>
</evidence>
<accession>A0A135I6T0</accession>
<dbReference type="GO" id="GO:0006935">
    <property type="term" value="P:chemotaxis"/>
    <property type="evidence" value="ECO:0007669"/>
    <property type="project" value="UniProtKB-KW"/>
</dbReference>
<keyword evidence="12" id="KW-0969">Cilium</keyword>
<sequence>MDAKLKACGKLQKVEEKRRDTVGVQLASMRQRHAHIESKLDQLGELKNQAGAAATSGPSLNSASLMNLTHVDIMLQKMLTHCEQEQAVLQAQCNAVHKELEHRHARVLGLEKAMERWTLRQRYEQAKREQRQLEELINARVKRRRLGRL</sequence>
<evidence type="ECO:0000256" key="2">
    <source>
        <dbReference type="ARBA" id="ARBA00010004"/>
    </source>
</evidence>
<dbReference type="GO" id="GO:0015031">
    <property type="term" value="P:protein transport"/>
    <property type="evidence" value="ECO:0007669"/>
    <property type="project" value="UniProtKB-KW"/>
</dbReference>
<dbReference type="OrthoDB" id="5815965at2"/>
<evidence type="ECO:0000256" key="7">
    <source>
        <dbReference type="ARBA" id="ARBA00022795"/>
    </source>
</evidence>
<dbReference type="InterPro" id="IPR053716">
    <property type="entry name" value="Flag_assembly_chemotaxis_eff"/>
</dbReference>
<dbReference type="GO" id="GO:0009288">
    <property type="term" value="C:bacterial-type flagellum"/>
    <property type="evidence" value="ECO:0007669"/>
    <property type="project" value="InterPro"/>
</dbReference>
<evidence type="ECO:0000256" key="1">
    <source>
        <dbReference type="ARBA" id="ARBA00004413"/>
    </source>
</evidence>
<comment type="similarity">
    <text evidence="2">Belongs to the FliJ family.</text>
</comment>
<evidence type="ECO:0000313" key="12">
    <source>
        <dbReference type="EMBL" id="KXF81094.1"/>
    </source>
</evidence>
<gene>
    <name evidence="12" type="ORF">ATN88_19235</name>
</gene>
<evidence type="ECO:0000313" key="13">
    <source>
        <dbReference type="Proteomes" id="UP000070529"/>
    </source>
</evidence>
<keyword evidence="5" id="KW-1003">Cell membrane</keyword>
<proteinExistence type="inferred from homology"/>
<evidence type="ECO:0000256" key="6">
    <source>
        <dbReference type="ARBA" id="ARBA00022500"/>
    </source>
</evidence>
<dbReference type="Pfam" id="PF02050">
    <property type="entry name" value="FliJ"/>
    <property type="match status" value="1"/>
</dbReference>
<keyword evidence="6" id="KW-0145">Chemotaxis</keyword>
<evidence type="ECO:0000256" key="9">
    <source>
        <dbReference type="ARBA" id="ARBA00023136"/>
    </source>
</evidence>
<evidence type="ECO:0000256" key="4">
    <source>
        <dbReference type="ARBA" id="ARBA00022448"/>
    </source>
</evidence>
<keyword evidence="10" id="KW-1006">Bacterial flagellum protein export</keyword>
<protein>
    <recommendedName>
        <fullName evidence="3">Flagellar FliJ protein</fullName>
    </recommendedName>
</protein>
<name>A0A135I6T0_9GAMM</name>
<evidence type="ECO:0000256" key="10">
    <source>
        <dbReference type="ARBA" id="ARBA00023225"/>
    </source>
</evidence>
<dbReference type="Proteomes" id="UP000070529">
    <property type="component" value="Unassembled WGS sequence"/>
</dbReference>
<organism evidence="12 13">
    <name type="scientific">Enterovibrio coralii</name>
    <dbReference type="NCBI Taxonomy" id="294935"/>
    <lineage>
        <taxon>Bacteria</taxon>
        <taxon>Pseudomonadati</taxon>
        <taxon>Pseudomonadota</taxon>
        <taxon>Gammaproteobacteria</taxon>
        <taxon>Vibrionales</taxon>
        <taxon>Vibrionaceae</taxon>
        <taxon>Enterovibrio</taxon>
    </lineage>
</organism>
<keyword evidence="8" id="KW-0653">Protein transport</keyword>
<reference evidence="12 13" key="1">
    <citation type="submission" date="2015-11" db="EMBL/GenBank/DDBJ databases">
        <title>Genomic Taxonomy of the Vibrionaceae.</title>
        <authorList>
            <person name="Gomez-Gil B."/>
            <person name="Enciso-Ibarra J."/>
        </authorList>
    </citation>
    <scope>NUCLEOTIDE SEQUENCE [LARGE SCALE GENOMIC DNA]</scope>
    <source>
        <strain evidence="12 13">CAIM 912</strain>
    </source>
</reference>
<dbReference type="GO" id="GO:0005886">
    <property type="term" value="C:plasma membrane"/>
    <property type="evidence" value="ECO:0007669"/>
    <property type="project" value="UniProtKB-SubCell"/>
</dbReference>
<keyword evidence="7" id="KW-1005">Bacterial flagellum biogenesis</keyword>